<feature type="compositionally biased region" description="Polar residues" evidence="1">
    <location>
        <begin position="126"/>
        <end position="136"/>
    </location>
</feature>
<feature type="compositionally biased region" description="Low complexity" evidence="1">
    <location>
        <begin position="137"/>
        <end position="151"/>
    </location>
</feature>
<dbReference type="PANTHER" id="PTHR33887">
    <property type="entry name" value="PB1 DOMAIN-CONTAINING PROTEIN"/>
    <property type="match status" value="1"/>
</dbReference>
<name>A0A2B4SYP5_STYPI</name>
<sequence length="169" mass="19005">MFITVRYGDGEESIFNPNCRTNILLEDIKRRCNCTKDATVDLSDESGNLKYLANHPMSYATEILKERESLVLIRVEKKSEAEGDSYTPMLNDMIIVTPQFLERLSRCESDSLNAKNSLAKPVRVNSPLTKRQTGLQGKTKTSLTSTSGRGKISSREKTPSQKRNGKDTR</sequence>
<gene>
    <name evidence="2" type="primary">Gm614</name>
    <name evidence="2" type="ORF">AWC38_SpisGene1076</name>
</gene>
<dbReference type="AlphaFoldDB" id="A0A2B4SYP5"/>
<accession>A0A2B4SYP5</accession>
<evidence type="ECO:0000313" key="2">
    <source>
        <dbReference type="EMBL" id="PFX34000.1"/>
    </source>
</evidence>
<feature type="compositionally biased region" description="Basic and acidic residues" evidence="1">
    <location>
        <begin position="153"/>
        <end position="169"/>
    </location>
</feature>
<dbReference type="Pfam" id="PF15874">
    <property type="entry name" value="Il2rg"/>
    <property type="match status" value="1"/>
</dbReference>
<evidence type="ECO:0000313" key="3">
    <source>
        <dbReference type="Proteomes" id="UP000225706"/>
    </source>
</evidence>
<dbReference type="InterPro" id="IPR039471">
    <property type="entry name" value="CXorf65-like"/>
</dbReference>
<protein>
    <submittedName>
        <fullName evidence="2">Uncharacterized protein CXorf65-like</fullName>
    </submittedName>
</protein>
<dbReference type="OrthoDB" id="2109241at2759"/>
<comment type="caution">
    <text evidence="2">The sequence shown here is derived from an EMBL/GenBank/DDBJ whole genome shotgun (WGS) entry which is preliminary data.</text>
</comment>
<dbReference type="PANTHER" id="PTHR33887:SF5">
    <property type="entry name" value="PB1 DOMAIN-CONTAINING PROTEIN"/>
    <property type="match status" value="1"/>
</dbReference>
<dbReference type="EMBL" id="LSMT01000007">
    <property type="protein sequence ID" value="PFX34000.1"/>
    <property type="molecule type" value="Genomic_DNA"/>
</dbReference>
<dbReference type="Proteomes" id="UP000225706">
    <property type="component" value="Unassembled WGS sequence"/>
</dbReference>
<keyword evidence="3" id="KW-1185">Reference proteome</keyword>
<feature type="region of interest" description="Disordered" evidence="1">
    <location>
        <begin position="123"/>
        <end position="169"/>
    </location>
</feature>
<evidence type="ECO:0000256" key="1">
    <source>
        <dbReference type="SAM" id="MobiDB-lite"/>
    </source>
</evidence>
<reference evidence="3" key="1">
    <citation type="journal article" date="2017" name="bioRxiv">
        <title>Comparative analysis of the genomes of Stylophora pistillata and Acropora digitifera provides evidence for extensive differences between species of corals.</title>
        <authorList>
            <person name="Voolstra C.R."/>
            <person name="Li Y."/>
            <person name="Liew Y.J."/>
            <person name="Baumgarten S."/>
            <person name="Zoccola D."/>
            <person name="Flot J.-F."/>
            <person name="Tambutte S."/>
            <person name="Allemand D."/>
            <person name="Aranda M."/>
        </authorList>
    </citation>
    <scope>NUCLEOTIDE SEQUENCE [LARGE SCALE GENOMIC DNA]</scope>
</reference>
<proteinExistence type="predicted"/>
<organism evidence="2 3">
    <name type="scientific">Stylophora pistillata</name>
    <name type="common">Smooth cauliflower coral</name>
    <dbReference type="NCBI Taxonomy" id="50429"/>
    <lineage>
        <taxon>Eukaryota</taxon>
        <taxon>Metazoa</taxon>
        <taxon>Cnidaria</taxon>
        <taxon>Anthozoa</taxon>
        <taxon>Hexacorallia</taxon>
        <taxon>Scleractinia</taxon>
        <taxon>Astrocoeniina</taxon>
        <taxon>Pocilloporidae</taxon>
        <taxon>Stylophora</taxon>
    </lineage>
</organism>